<dbReference type="RefSeq" id="WP_134096819.1">
    <property type="nucleotide sequence ID" value="NZ_SODP01000001.1"/>
</dbReference>
<comment type="caution">
    <text evidence="1">The sequence shown here is derived from an EMBL/GenBank/DDBJ whole genome shotgun (WGS) entry which is preliminary data.</text>
</comment>
<keyword evidence="2" id="KW-1185">Reference proteome</keyword>
<protein>
    <submittedName>
        <fullName evidence="1">RNase H-like nuclease</fullName>
    </submittedName>
</protein>
<evidence type="ECO:0000313" key="2">
    <source>
        <dbReference type="Proteomes" id="UP000295146"/>
    </source>
</evidence>
<dbReference type="AlphaFoldDB" id="A0A4R8CFC4"/>
<dbReference type="Proteomes" id="UP000295146">
    <property type="component" value="Unassembled WGS sequence"/>
</dbReference>
<evidence type="ECO:0000313" key="1">
    <source>
        <dbReference type="EMBL" id="TDW74972.1"/>
    </source>
</evidence>
<dbReference type="OrthoDB" id="9814308at2"/>
<proteinExistence type="predicted"/>
<sequence length="226" mass="23385">MTSRVLGVDACRKGWIGIAGDLRAYFAVTIGELVEQAEVDGSLAVVGIDIPIGLPERGVREADVLARRAVGRRASSVFATPVRAALEAATHAEATALNVVATGKGVSQQAFALAKRILEVDAWAPGADCAVIEVHPEVCFATMAGRPLLHAKSTWAGGEERRRLLAGVGMSVVGDIGLAGEVAGVDDVLDAAAAAWSAGRYVDGRARAYPNPPEMFPDGSSAAIWA</sequence>
<dbReference type="Pfam" id="PF04250">
    <property type="entry name" value="DUF429"/>
    <property type="match status" value="1"/>
</dbReference>
<dbReference type="InterPro" id="IPR007362">
    <property type="entry name" value="DUF429"/>
</dbReference>
<dbReference type="EMBL" id="SODP01000001">
    <property type="protein sequence ID" value="TDW74972.1"/>
    <property type="molecule type" value="Genomic_DNA"/>
</dbReference>
<gene>
    <name evidence="1" type="ORF">EV653_0083</name>
</gene>
<reference evidence="1 2" key="1">
    <citation type="submission" date="2019-03" db="EMBL/GenBank/DDBJ databases">
        <title>Genomic Encyclopedia of Type Strains, Phase III (KMG-III): the genomes of soil and plant-associated and newly described type strains.</title>
        <authorList>
            <person name="Whitman W."/>
        </authorList>
    </citation>
    <scope>NUCLEOTIDE SEQUENCE [LARGE SCALE GENOMIC DNA]</scope>
    <source>
        <strain evidence="1 2">VKM Ac-2573</strain>
    </source>
</reference>
<organism evidence="1 2">
    <name type="scientific">Kribbella pratensis</name>
    <dbReference type="NCBI Taxonomy" id="2512112"/>
    <lineage>
        <taxon>Bacteria</taxon>
        <taxon>Bacillati</taxon>
        <taxon>Actinomycetota</taxon>
        <taxon>Actinomycetes</taxon>
        <taxon>Propionibacteriales</taxon>
        <taxon>Kribbellaceae</taxon>
        <taxon>Kribbella</taxon>
    </lineage>
</organism>
<accession>A0A4R8CFC4</accession>
<name>A0A4R8CFC4_9ACTN</name>